<dbReference type="InterPro" id="IPR000700">
    <property type="entry name" value="PAS-assoc_C"/>
</dbReference>
<dbReference type="EMBL" id="MGFH01000246">
    <property type="protein sequence ID" value="OGM00928.1"/>
    <property type="molecule type" value="Genomic_DNA"/>
</dbReference>
<feature type="domain" description="Histidine kinase" evidence="6">
    <location>
        <begin position="182"/>
        <end position="398"/>
    </location>
</feature>
<dbReference type="CDD" id="cd00082">
    <property type="entry name" value="HisKA"/>
    <property type="match status" value="1"/>
</dbReference>
<evidence type="ECO:0000313" key="10">
    <source>
        <dbReference type="EMBL" id="OGM00928.1"/>
    </source>
</evidence>
<dbReference type="Gene3D" id="3.30.450.20">
    <property type="entry name" value="PAS domain"/>
    <property type="match status" value="1"/>
</dbReference>
<dbReference type="SUPFAM" id="SSF55785">
    <property type="entry name" value="PYP-like sensor domain (PAS domain)"/>
    <property type="match status" value="1"/>
</dbReference>
<dbReference type="STRING" id="1817813.A2008_09755"/>
<dbReference type="PROSITE" id="PS50110">
    <property type="entry name" value="RESPONSE_REGULATORY"/>
    <property type="match status" value="1"/>
</dbReference>
<comment type="catalytic activity">
    <reaction evidence="1">
        <text>ATP + protein L-histidine = ADP + protein N-phospho-L-histidine.</text>
        <dbReference type="EC" id="2.7.13.3"/>
    </reaction>
</comment>
<organism evidence="10 11">
    <name type="scientific">Candidatus Wallbacteria bacterium GWC2_49_35</name>
    <dbReference type="NCBI Taxonomy" id="1817813"/>
    <lineage>
        <taxon>Bacteria</taxon>
        <taxon>Candidatus Walliibacteriota</taxon>
    </lineage>
</organism>
<dbReference type="InterPro" id="IPR003594">
    <property type="entry name" value="HATPase_dom"/>
</dbReference>
<evidence type="ECO:0000259" key="7">
    <source>
        <dbReference type="PROSITE" id="PS50110"/>
    </source>
</evidence>
<dbReference type="PANTHER" id="PTHR43065:SF42">
    <property type="entry name" value="TWO-COMPONENT SENSOR PPRA"/>
    <property type="match status" value="1"/>
</dbReference>
<dbReference type="Proteomes" id="UP000178735">
    <property type="component" value="Unassembled WGS sequence"/>
</dbReference>
<dbReference type="InterPro" id="IPR003661">
    <property type="entry name" value="HisK_dim/P_dom"/>
</dbReference>
<evidence type="ECO:0000256" key="1">
    <source>
        <dbReference type="ARBA" id="ARBA00000085"/>
    </source>
</evidence>
<feature type="coiled-coil region" evidence="5">
    <location>
        <begin position="5"/>
        <end position="46"/>
    </location>
</feature>
<protein>
    <recommendedName>
        <fullName evidence="2">histidine kinase</fullName>
        <ecNumber evidence="2">2.7.13.3</ecNumber>
    </recommendedName>
</protein>
<evidence type="ECO:0000259" key="6">
    <source>
        <dbReference type="PROSITE" id="PS50109"/>
    </source>
</evidence>
<dbReference type="InterPro" id="IPR011006">
    <property type="entry name" value="CheY-like_superfamily"/>
</dbReference>
<dbReference type="InterPro" id="IPR001789">
    <property type="entry name" value="Sig_transdc_resp-reg_receiver"/>
</dbReference>
<accession>A0A1F7WFG2</accession>
<feature type="domain" description="PAS" evidence="8">
    <location>
        <begin position="39"/>
        <end position="112"/>
    </location>
</feature>
<dbReference type="Gene3D" id="3.40.50.2300">
    <property type="match status" value="1"/>
</dbReference>
<dbReference type="Pfam" id="PF08448">
    <property type="entry name" value="PAS_4"/>
    <property type="match status" value="1"/>
</dbReference>
<dbReference type="AlphaFoldDB" id="A0A1F7WFG2"/>
<dbReference type="Gene3D" id="6.10.250.370">
    <property type="match status" value="1"/>
</dbReference>
<dbReference type="PROSITE" id="PS50113">
    <property type="entry name" value="PAC"/>
    <property type="match status" value="1"/>
</dbReference>
<dbReference type="Pfam" id="PF00072">
    <property type="entry name" value="Response_reg"/>
    <property type="match status" value="1"/>
</dbReference>
<dbReference type="InterPro" id="IPR000014">
    <property type="entry name" value="PAS"/>
</dbReference>
<keyword evidence="5" id="KW-0175">Coiled coil</keyword>
<dbReference type="InterPro" id="IPR005467">
    <property type="entry name" value="His_kinase_dom"/>
</dbReference>
<dbReference type="InterPro" id="IPR036890">
    <property type="entry name" value="HATPase_C_sf"/>
</dbReference>
<feature type="domain" description="PAC" evidence="9">
    <location>
        <begin position="117"/>
        <end position="169"/>
    </location>
</feature>
<feature type="modified residue" description="4-aspartylphosphate" evidence="4">
    <location>
        <position position="474"/>
    </location>
</feature>
<dbReference type="Pfam" id="PF02518">
    <property type="entry name" value="HATPase_c"/>
    <property type="match status" value="1"/>
</dbReference>
<evidence type="ECO:0000313" key="11">
    <source>
        <dbReference type="Proteomes" id="UP000178735"/>
    </source>
</evidence>
<dbReference type="Gene3D" id="1.10.287.130">
    <property type="match status" value="1"/>
</dbReference>
<dbReference type="NCBIfam" id="TIGR00229">
    <property type="entry name" value="sensory_box"/>
    <property type="match status" value="1"/>
</dbReference>
<evidence type="ECO:0000256" key="4">
    <source>
        <dbReference type="PROSITE-ProRule" id="PRU00169"/>
    </source>
</evidence>
<dbReference type="GO" id="GO:0000155">
    <property type="term" value="F:phosphorelay sensor kinase activity"/>
    <property type="evidence" value="ECO:0007669"/>
    <property type="project" value="InterPro"/>
</dbReference>
<dbReference type="PROSITE" id="PS50109">
    <property type="entry name" value="HIS_KIN"/>
    <property type="match status" value="1"/>
</dbReference>
<dbReference type="SUPFAM" id="SSF55874">
    <property type="entry name" value="ATPase domain of HSP90 chaperone/DNA topoisomerase II/histidine kinase"/>
    <property type="match status" value="1"/>
</dbReference>
<dbReference type="SMART" id="SM00448">
    <property type="entry name" value="REC"/>
    <property type="match status" value="1"/>
</dbReference>
<evidence type="ECO:0000256" key="5">
    <source>
        <dbReference type="SAM" id="Coils"/>
    </source>
</evidence>
<dbReference type="CDD" id="cd17546">
    <property type="entry name" value="REC_hyHK_CKI1_RcsC-like"/>
    <property type="match status" value="1"/>
</dbReference>
<dbReference type="SUPFAM" id="SSF47384">
    <property type="entry name" value="Homodimeric domain of signal transducing histidine kinase"/>
    <property type="match status" value="1"/>
</dbReference>
<dbReference type="SUPFAM" id="SSF52172">
    <property type="entry name" value="CheY-like"/>
    <property type="match status" value="1"/>
</dbReference>
<keyword evidence="3 4" id="KW-0597">Phosphoprotein</keyword>
<dbReference type="PANTHER" id="PTHR43065">
    <property type="entry name" value="SENSOR HISTIDINE KINASE"/>
    <property type="match status" value="1"/>
</dbReference>
<dbReference type="InterPro" id="IPR036097">
    <property type="entry name" value="HisK_dim/P_sf"/>
</dbReference>
<feature type="domain" description="Response regulatory" evidence="7">
    <location>
        <begin position="420"/>
        <end position="540"/>
    </location>
</feature>
<evidence type="ECO:0000256" key="3">
    <source>
        <dbReference type="ARBA" id="ARBA00022553"/>
    </source>
</evidence>
<evidence type="ECO:0000256" key="2">
    <source>
        <dbReference type="ARBA" id="ARBA00012438"/>
    </source>
</evidence>
<dbReference type="InterPro" id="IPR035965">
    <property type="entry name" value="PAS-like_dom_sf"/>
</dbReference>
<dbReference type="SMART" id="SM00387">
    <property type="entry name" value="HATPase_c"/>
    <property type="match status" value="1"/>
</dbReference>
<dbReference type="InterPro" id="IPR013656">
    <property type="entry name" value="PAS_4"/>
</dbReference>
<dbReference type="Gene3D" id="3.30.565.10">
    <property type="entry name" value="Histidine kinase-like ATPase, C-terminal domain"/>
    <property type="match status" value="1"/>
</dbReference>
<dbReference type="InterPro" id="IPR004358">
    <property type="entry name" value="Sig_transdc_His_kin-like_C"/>
</dbReference>
<reference evidence="10 11" key="1">
    <citation type="journal article" date="2016" name="Nat. Commun.">
        <title>Thousands of microbial genomes shed light on interconnected biogeochemical processes in an aquifer system.</title>
        <authorList>
            <person name="Anantharaman K."/>
            <person name="Brown C.T."/>
            <person name="Hug L.A."/>
            <person name="Sharon I."/>
            <person name="Castelle C.J."/>
            <person name="Probst A.J."/>
            <person name="Thomas B.C."/>
            <person name="Singh A."/>
            <person name="Wilkins M.J."/>
            <person name="Karaoz U."/>
            <person name="Brodie E.L."/>
            <person name="Williams K.H."/>
            <person name="Hubbard S.S."/>
            <person name="Banfield J.F."/>
        </authorList>
    </citation>
    <scope>NUCLEOTIDE SEQUENCE [LARGE SCALE GENOMIC DNA]</scope>
</reference>
<dbReference type="PROSITE" id="PS50112">
    <property type="entry name" value="PAS"/>
    <property type="match status" value="1"/>
</dbReference>
<gene>
    <name evidence="10" type="ORF">A2008_09755</name>
</gene>
<dbReference type="SMART" id="SM00091">
    <property type="entry name" value="PAS"/>
    <property type="match status" value="1"/>
</dbReference>
<comment type="caution">
    <text evidence="10">The sequence shown here is derived from an EMBL/GenBank/DDBJ whole genome shotgun (WGS) entry which is preliminary data.</text>
</comment>
<dbReference type="PRINTS" id="PR00344">
    <property type="entry name" value="BCTRLSENSOR"/>
</dbReference>
<evidence type="ECO:0000259" key="8">
    <source>
        <dbReference type="PROSITE" id="PS50112"/>
    </source>
</evidence>
<evidence type="ECO:0000259" key="9">
    <source>
        <dbReference type="PROSITE" id="PS50113"/>
    </source>
</evidence>
<dbReference type="EC" id="2.7.13.3" evidence="2"/>
<sequence length="542" mass="57624">MIDTDNNNEAAAAELREENKRLSAELESLKKENEALRSGRAKLETMLESIGEGVIAVGCDLAVIFANNAAAAICGFDGGAVTGRPVSDALRLINAASREPAPNPVEKTLQTRQTVGLEHNSIIVTPAGEEKFLSASSAPIFDGGGALSGAILVFRDISDRRKMEEELLKVSKLESLGVLAGGIAHDFNNLLTGITGNISYAKFIIDDESPAQEALNTAEEIAFKAKDLTAQFRTFSKGGAPVKKIVFLSETLRPAVEFALRGTKVRASYDIEAALWPAEIDEGQISQLIANIAINAAQAMPDGGRLFVRASNETAAPGNHMNLSAGKYLRISFRDEGHGIHPENIAKIFDPYFSTRRAGDGLGLTASYSIARKHGGIITVESTHGRGAIFSLLLPALPEAGAPSCLSPGPAISAAGKGRKILVMDDESIVREVTANLLKHLGYEVRTVKNGSEAIAAYMEAGKDLKPFDAMILDLFVPGDLGGPEVVKTLAGAGEKVKAIAASGFSNETIMAKYRDYGFCAVVSKPYKIKELDELLQSVIEK</sequence>
<proteinExistence type="predicted"/>
<name>A0A1F7WFG2_9BACT</name>